<evidence type="ECO:0000256" key="7">
    <source>
        <dbReference type="ARBA" id="ARBA00023203"/>
    </source>
</evidence>
<dbReference type="InterPro" id="IPR019775">
    <property type="entry name" value="WD40_repeat_CS"/>
</dbReference>
<comment type="caution">
    <text evidence="13">The sequence shown here is derived from an EMBL/GenBank/DDBJ whole genome shotgun (WGS) entry which is preliminary data.</text>
</comment>
<keyword evidence="2" id="KW-0677">Repeat</keyword>
<name>A0AB34IAV8_PRYPA</name>
<reference evidence="13 14" key="1">
    <citation type="journal article" date="2024" name="Science">
        <title>Giant polyketide synthase enzymes in the biosynthesis of giant marine polyether toxins.</title>
        <authorList>
            <person name="Fallon T.R."/>
            <person name="Shende V.V."/>
            <person name="Wierzbicki I.H."/>
            <person name="Pendleton A.L."/>
            <person name="Watervoot N.F."/>
            <person name="Auber R.P."/>
            <person name="Gonzalez D.J."/>
            <person name="Wisecaver J.H."/>
            <person name="Moore B.S."/>
        </authorList>
    </citation>
    <scope>NUCLEOTIDE SEQUENCE [LARGE SCALE GENOMIC DNA]</scope>
    <source>
        <strain evidence="13 14">12B1</strain>
    </source>
</reference>
<dbReference type="InterPro" id="IPR025659">
    <property type="entry name" value="Tubby-like_C"/>
</dbReference>
<dbReference type="SMART" id="SM00320">
    <property type="entry name" value="WD40"/>
    <property type="match status" value="7"/>
</dbReference>
<gene>
    <name evidence="13" type="ORF">AB1Y20_016518</name>
</gene>
<keyword evidence="1 8" id="KW-0853">WD repeat</keyword>
<dbReference type="SMART" id="SM00242">
    <property type="entry name" value="MYSc"/>
    <property type="match status" value="1"/>
</dbReference>
<evidence type="ECO:0000259" key="12">
    <source>
        <dbReference type="PROSITE" id="PS51456"/>
    </source>
</evidence>
<evidence type="ECO:0000256" key="6">
    <source>
        <dbReference type="ARBA" id="ARBA00023175"/>
    </source>
</evidence>
<feature type="repeat" description="WD" evidence="8">
    <location>
        <begin position="1468"/>
        <end position="1507"/>
    </location>
</feature>
<keyword evidence="5 9" id="KW-0518">Myosin</keyword>
<comment type="similarity">
    <text evidence="9">Belongs to the TRAFAC class myosin-kinesin ATPase superfamily. Myosin family.</text>
</comment>
<dbReference type="InterPro" id="IPR036961">
    <property type="entry name" value="Kinesin_motor_dom_sf"/>
</dbReference>
<dbReference type="Pfam" id="PF00063">
    <property type="entry name" value="Myosin_head"/>
    <property type="match status" value="1"/>
</dbReference>
<feature type="region of interest" description="Actin-binding" evidence="9">
    <location>
        <begin position="564"/>
        <end position="586"/>
    </location>
</feature>
<dbReference type="CDD" id="cd00124">
    <property type="entry name" value="MYSc"/>
    <property type="match status" value="1"/>
</dbReference>
<evidence type="ECO:0000256" key="5">
    <source>
        <dbReference type="ARBA" id="ARBA00023123"/>
    </source>
</evidence>
<evidence type="ECO:0000256" key="2">
    <source>
        <dbReference type="ARBA" id="ARBA00022737"/>
    </source>
</evidence>
<dbReference type="CDD" id="cd00201">
    <property type="entry name" value="WW"/>
    <property type="match status" value="1"/>
</dbReference>
<feature type="region of interest" description="Disordered" evidence="10">
    <location>
        <begin position="721"/>
        <end position="746"/>
    </location>
</feature>
<dbReference type="PROSITE" id="PS50020">
    <property type="entry name" value="WW_DOMAIN_2"/>
    <property type="match status" value="1"/>
</dbReference>
<feature type="region of interest" description="Disordered" evidence="10">
    <location>
        <begin position="824"/>
        <end position="843"/>
    </location>
</feature>
<dbReference type="Gene3D" id="3.20.90.10">
    <property type="entry name" value="Tubby Protein, Chain A"/>
    <property type="match status" value="1"/>
</dbReference>
<evidence type="ECO:0000256" key="3">
    <source>
        <dbReference type="ARBA" id="ARBA00022741"/>
    </source>
</evidence>
<dbReference type="EMBL" id="JBGBPQ010000031">
    <property type="protein sequence ID" value="KAL1495652.1"/>
    <property type="molecule type" value="Genomic_DNA"/>
</dbReference>
<evidence type="ECO:0000256" key="10">
    <source>
        <dbReference type="SAM" id="MobiDB-lite"/>
    </source>
</evidence>
<dbReference type="GO" id="GO:0016020">
    <property type="term" value="C:membrane"/>
    <property type="evidence" value="ECO:0007669"/>
    <property type="project" value="TreeGrafter"/>
</dbReference>
<dbReference type="PRINTS" id="PR00320">
    <property type="entry name" value="GPROTEINBRPT"/>
</dbReference>
<dbReference type="PROSITE" id="PS50294">
    <property type="entry name" value="WD_REPEATS_REGION"/>
    <property type="match status" value="5"/>
</dbReference>
<feature type="compositionally biased region" description="Polar residues" evidence="10">
    <location>
        <begin position="829"/>
        <end position="842"/>
    </location>
</feature>
<accession>A0AB34IAV8</accession>
<feature type="repeat" description="WD" evidence="8">
    <location>
        <begin position="1586"/>
        <end position="1621"/>
    </location>
</feature>
<sequence>MAASAPDDLSKLLSLEEGAVREALRERFVKGKIYTHVNSLLVALNPYRLLPLYSEALLERYTLYGQATPGPHVFGVAASAYRGLLDARSQSVIISGESGAGKTETAKRFLQYLAYAATQGGTAFDESARLEARVVATSPLLEAFGNAQTVMNNNSSRYGKFLMLQFDLSGKIMGAVIKTYLLEKTRVVRQAAGERNYHILHYLYDGAPAALRAQLSLSPADAAYLSAAAADGSSAADAFEGTELAMRSVGLDGAEVAWVWALLAAVLKLGGVSFGEGEEAVARGGGVGEVAALLGCDGGALGSALTTRRIKAGRDWVSSPLGPASAAVVRDGMAKAIYSRVFSWIVMRVNDNLATAQADPALQDGLARPRFFIGILDIFGFEMFESNSLEQLCINFTNEKLQATFNQAVFQAAMEENAEEDVHVEVADLTEIDNQEVIDLIEGKPSGILSILNEECLVPRGSDSSFAEKLFQQLLTNKRLKRPLKKRDAFQIVHFAGTVTYSTLNMLEKNKDPVPEDVMVLLKSSDESAIRQLFGENEDEAQLLLERKKGAKFQGVVAKFALQLAELLAIIESSETHFVRCIKPNSEKLPDTWASEMVTKQLRCSGVMEAVRVIAAGYPDRVPHYEILGRFSTLVTPADRPSADREGEKQAATRLLQLLGLKQGEYETGNTKTFLKAGVLNQLRVMREQKITAGATGMQAVVRGMIARKAYRIMWEEEQQKKRRREEERKRQEEEERLQREEEERRRMEAEELAKLAEDERTRIMEEDRRRRLEEQTLLKEEEERRRQEEELHRRAQEAIDHAREEEEAALSYDSFQKKRGVLEARSAPQEQAQDDSTSSTGFKLDMQRITSAAKKAAELEPDMAMWTPRSRPKDAPKQSARYQSDFKALPEDVLEYAVYLGMDPSEDADLLWIAEEALGTGEPDGWTEQIDPNGNLYFFNSTTGQSSRQHPLDEYYMHLYLKLKMQRKMEVAGMAVPDDVKNRPTSSLTTEDLKRMRAQMAAKMEGEASVQQQSAPIEVASTTTSISQALSMTTPRSTKVMSEKFGISQPDTDVRALLINPAKWAENPSLIETIVDGHASTPLLPAYHMYMVLNDNYKAFAFSAVKRVIAHSTHYAISLDHMDTANSSEAFCGKLRCNSKGTEFAIYDDSNDPYGLKTGKPRRELGIISFKKKLLGPMQLEVVMPRVRKDGACAQFRPSQPEESMIQLYKAGRTEHMIILRGNANVAPGGVVELTQSASANQPGKVVFQAFKRPEGDWSVKYMHPLSCFQAFNIALSLFHNPTTAGLDALPAADIASGAAAGSPHAGSGGDSPDGSVPPGTGIDLNCAKPGGIINTASLEGLSHAVYTLTVQGAKVYSGLYNGNIQVWHMDAYVNLPSGSRPEYHTLTGHTSSVYALVVTERQLISASHDKLVKIWDLNTLRCRHTLKGHNSRVRALAVAGKFLFSGSNDKSIKVWNLELVAQTQSLESHASWIRALATEKDVLTSASKDNTVKIWDLKTMKCIFTFATGSEVYCLAIANNTVYGGCQDRKIRVWNLNTMQKSHMLIGHEGVVRCLFIRNNRLYSGASDCKVKVWDLSTNDCLTLFGHTSFVRAVAVDELGQTLYTGADDKKIKIWQARA</sequence>
<evidence type="ECO:0000259" key="11">
    <source>
        <dbReference type="PROSITE" id="PS50020"/>
    </source>
</evidence>
<dbReference type="InterPro" id="IPR036020">
    <property type="entry name" value="WW_dom_sf"/>
</dbReference>
<keyword evidence="4 9" id="KW-0067">ATP-binding</keyword>
<dbReference type="GO" id="GO:0000146">
    <property type="term" value="F:microfilament motor activity"/>
    <property type="evidence" value="ECO:0007669"/>
    <property type="project" value="TreeGrafter"/>
</dbReference>
<evidence type="ECO:0000256" key="4">
    <source>
        <dbReference type="ARBA" id="ARBA00022840"/>
    </source>
</evidence>
<evidence type="ECO:0000313" key="14">
    <source>
        <dbReference type="Proteomes" id="UP001515480"/>
    </source>
</evidence>
<dbReference type="CDD" id="cd00200">
    <property type="entry name" value="WD40"/>
    <property type="match status" value="1"/>
</dbReference>
<dbReference type="SMART" id="SM00456">
    <property type="entry name" value="WW"/>
    <property type="match status" value="1"/>
</dbReference>
<feature type="repeat" description="WD" evidence="8">
    <location>
        <begin position="1428"/>
        <end position="1467"/>
    </location>
</feature>
<evidence type="ECO:0000256" key="1">
    <source>
        <dbReference type="ARBA" id="ARBA00022574"/>
    </source>
</evidence>
<feature type="region of interest" description="Disordered" evidence="10">
    <location>
        <begin position="1301"/>
        <end position="1323"/>
    </location>
</feature>
<dbReference type="PRINTS" id="PR00193">
    <property type="entry name" value="MYOSINHEAVY"/>
</dbReference>
<dbReference type="PROSITE" id="PS51456">
    <property type="entry name" value="MYOSIN_MOTOR"/>
    <property type="match status" value="1"/>
</dbReference>
<keyword evidence="14" id="KW-1185">Reference proteome</keyword>
<dbReference type="SUPFAM" id="SSF51045">
    <property type="entry name" value="WW domain"/>
    <property type="match status" value="1"/>
</dbReference>
<dbReference type="Pfam" id="PF00400">
    <property type="entry name" value="WD40"/>
    <property type="match status" value="4"/>
</dbReference>
<feature type="domain" description="WW" evidence="11">
    <location>
        <begin position="921"/>
        <end position="954"/>
    </location>
</feature>
<dbReference type="InterPro" id="IPR036322">
    <property type="entry name" value="WD40_repeat_dom_sf"/>
</dbReference>
<dbReference type="InterPro" id="IPR001202">
    <property type="entry name" value="WW_dom"/>
</dbReference>
<dbReference type="PROSITE" id="PS50096">
    <property type="entry name" value="IQ"/>
    <property type="match status" value="1"/>
</dbReference>
<keyword evidence="3 9" id="KW-0547">Nucleotide-binding</keyword>
<dbReference type="InterPro" id="IPR000007">
    <property type="entry name" value="Tubby_C"/>
</dbReference>
<dbReference type="PROSITE" id="PS50082">
    <property type="entry name" value="WD_REPEATS_2"/>
    <property type="match status" value="5"/>
</dbReference>
<feature type="domain" description="Myosin motor" evidence="12">
    <location>
        <begin position="4"/>
        <end position="688"/>
    </location>
</feature>
<evidence type="ECO:0000256" key="9">
    <source>
        <dbReference type="PROSITE-ProRule" id="PRU00782"/>
    </source>
</evidence>
<dbReference type="Gene3D" id="1.10.10.820">
    <property type="match status" value="1"/>
</dbReference>
<dbReference type="PANTHER" id="PTHR13140">
    <property type="entry name" value="MYOSIN"/>
    <property type="match status" value="1"/>
</dbReference>
<dbReference type="GO" id="GO:0016459">
    <property type="term" value="C:myosin complex"/>
    <property type="evidence" value="ECO:0007669"/>
    <property type="project" value="UniProtKB-KW"/>
</dbReference>
<feature type="compositionally biased region" description="Low complexity" evidence="10">
    <location>
        <begin position="1314"/>
        <end position="1323"/>
    </location>
</feature>
<feature type="repeat" description="WD" evidence="8">
    <location>
        <begin position="1388"/>
        <end position="1427"/>
    </location>
</feature>
<dbReference type="InterPro" id="IPR027417">
    <property type="entry name" value="P-loop_NTPase"/>
</dbReference>
<dbReference type="Gene3D" id="1.20.120.720">
    <property type="entry name" value="Myosin VI head, motor domain, U50 subdomain"/>
    <property type="match status" value="1"/>
</dbReference>
<dbReference type="PANTHER" id="PTHR13140:SF550">
    <property type="entry name" value="MYOSIN-IIIB ISOFORM X1"/>
    <property type="match status" value="1"/>
</dbReference>
<dbReference type="InterPro" id="IPR001609">
    <property type="entry name" value="Myosin_head_motor_dom-like"/>
</dbReference>
<evidence type="ECO:0000313" key="13">
    <source>
        <dbReference type="EMBL" id="KAL1495652.1"/>
    </source>
</evidence>
<keyword evidence="7 9" id="KW-0009">Actin-binding</keyword>
<dbReference type="InterPro" id="IPR020472">
    <property type="entry name" value="WD40_PAC1"/>
</dbReference>
<protein>
    <submittedName>
        <fullName evidence="13">Uncharacterized protein</fullName>
    </submittedName>
</protein>
<keyword evidence="6 9" id="KW-0505">Motor protein</keyword>
<dbReference type="SUPFAM" id="SSF52540">
    <property type="entry name" value="P-loop containing nucleoside triphosphate hydrolases"/>
    <property type="match status" value="1"/>
</dbReference>
<organism evidence="13 14">
    <name type="scientific">Prymnesium parvum</name>
    <name type="common">Toxic golden alga</name>
    <dbReference type="NCBI Taxonomy" id="97485"/>
    <lineage>
        <taxon>Eukaryota</taxon>
        <taxon>Haptista</taxon>
        <taxon>Haptophyta</taxon>
        <taxon>Prymnesiophyceae</taxon>
        <taxon>Prymnesiales</taxon>
        <taxon>Prymnesiaceae</taxon>
        <taxon>Prymnesium</taxon>
    </lineage>
</organism>
<dbReference type="Gene3D" id="2.130.10.10">
    <property type="entry name" value="YVTN repeat-like/Quinoprotein amine dehydrogenase"/>
    <property type="match status" value="2"/>
</dbReference>
<proteinExistence type="inferred from homology"/>
<evidence type="ECO:0000256" key="8">
    <source>
        <dbReference type="PROSITE-ProRule" id="PRU00221"/>
    </source>
</evidence>
<dbReference type="Proteomes" id="UP001515480">
    <property type="component" value="Unassembled WGS sequence"/>
</dbReference>
<dbReference type="Gene3D" id="3.40.850.10">
    <property type="entry name" value="Kinesin motor domain"/>
    <property type="match status" value="1"/>
</dbReference>
<dbReference type="GO" id="GO:0051015">
    <property type="term" value="F:actin filament binding"/>
    <property type="evidence" value="ECO:0007669"/>
    <property type="project" value="TreeGrafter"/>
</dbReference>
<dbReference type="InterPro" id="IPR015943">
    <property type="entry name" value="WD40/YVTN_repeat-like_dom_sf"/>
</dbReference>
<dbReference type="InterPro" id="IPR056828">
    <property type="entry name" value="Beta-prop_TEP1_C"/>
</dbReference>
<dbReference type="Gene3D" id="1.20.58.530">
    <property type="match status" value="1"/>
</dbReference>
<dbReference type="Gene3D" id="1.20.5.4820">
    <property type="match status" value="1"/>
</dbReference>
<dbReference type="GO" id="GO:0007015">
    <property type="term" value="P:actin filament organization"/>
    <property type="evidence" value="ECO:0007669"/>
    <property type="project" value="TreeGrafter"/>
</dbReference>
<dbReference type="InterPro" id="IPR001680">
    <property type="entry name" value="WD40_rpt"/>
</dbReference>
<dbReference type="Pfam" id="PF25048">
    <property type="entry name" value="Beta-prop_TEP1_C"/>
    <property type="match status" value="1"/>
</dbReference>
<dbReference type="SUPFAM" id="SSF50978">
    <property type="entry name" value="WD40 repeat-like"/>
    <property type="match status" value="1"/>
</dbReference>
<dbReference type="GO" id="GO:0005524">
    <property type="term" value="F:ATP binding"/>
    <property type="evidence" value="ECO:0007669"/>
    <property type="project" value="UniProtKB-UniRule"/>
</dbReference>
<dbReference type="Gene3D" id="3.30.1470.10">
    <property type="entry name" value="Photosystem I PsaD, reaction center subunit II"/>
    <property type="match status" value="1"/>
</dbReference>
<dbReference type="SUPFAM" id="SSF54518">
    <property type="entry name" value="Tubby C-terminal domain-like"/>
    <property type="match status" value="1"/>
</dbReference>
<dbReference type="GO" id="GO:0005737">
    <property type="term" value="C:cytoplasm"/>
    <property type="evidence" value="ECO:0007669"/>
    <property type="project" value="TreeGrafter"/>
</dbReference>
<feature type="repeat" description="WD" evidence="8">
    <location>
        <begin position="1547"/>
        <end position="1586"/>
    </location>
</feature>
<dbReference type="Pfam" id="PF00397">
    <property type="entry name" value="WW"/>
    <property type="match status" value="1"/>
</dbReference>
<dbReference type="PROSITE" id="PS00678">
    <property type="entry name" value="WD_REPEATS_1"/>
    <property type="match status" value="4"/>
</dbReference>
<feature type="binding site" evidence="9">
    <location>
        <begin position="96"/>
        <end position="103"/>
    </location>
    <ligand>
        <name>ATP</name>
        <dbReference type="ChEBI" id="CHEBI:30616"/>
    </ligand>
</feature>
<dbReference type="Pfam" id="PF01167">
    <property type="entry name" value="Tub"/>
    <property type="match status" value="1"/>
</dbReference>